<feature type="region of interest" description="Disordered" evidence="1">
    <location>
        <begin position="397"/>
        <end position="417"/>
    </location>
</feature>
<feature type="compositionally biased region" description="Low complexity" evidence="1">
    <location>
        <begin position="516"/>
        <end position="528"/>
    </location>
</feature>
<dbReference type="OrthoDB" id="5421784at2759"/>
<dbReference type="HOGENOM" id="CLU_022723_1_0_1"/>
<dbReference type="AlphaFoldDB" id="J3NMV3"/>
<accession>J3NMV3</accession>
<feature type="region of interest" description="Disordered" evidence="1">
    <location>
        <begin position="474"/>
        <end position="564"/>
    </location>
</feature>
<evidence type="ECO:0000313" key="3">
    <source>
        <dbReference type="EMBL" id="EJT77504.1"/>
    </source>
</evidence>
<feature type="region of interest" description="Disordered" evidence="1">
    <location>
        <begin position="43"/>
        <end position="82"/>
    </location>
</feature>
<dbReference type="RefSeq" id="XP_009218649.1">
    <property type="nucleotide sequence ID" value="XM_009220385.1"/>
</dbReference>
<sequence>MTNPGDGGSSFVQTPAPDIKHRHSHHDVHHPRNAADAHMRMHLHHHRQHNQHVLPNAQPAPKTPDPELNPSQDQDLRRRQAGGVSDLDSLITRIIQTVSVIQYVDGNGSPINVSTVFSPPVTELVDEATGMTRTLSPADTVSSESLPPPASTASSLPSPGSSLASSSLPTSSSTSTGTGSATSTSISSTPPVPTPFLPSSPPPSSLNSTTFPSLTGSFNSSSSSTTLPLSNTSVRSFFANSSSTTETSISFTASESSSTSLTSFSSSTTRSSSSSTVSPSSTTTDGFGNGGGSGGGPAAPTGAVPAPEPASSSGTPTPAIVGSVVGSICGVALLVFAIVFLLRWRKQQQQAGHRRLGEGETAPPGSSGGFSTRMSQRASPFAVPSALAALSGGAAGAKQITSPQSSGGDGDAGERGFYRVSGRKLPSVLQHGGDGYTNPHVSTMSDESEIMYRDSQAFFTGAAPTRLAVGSPMRPESGIAVMNPGPARTPVAGQSPHLEGSPTMSPPGPAPPTPPSNLAAPRDSLMPQPLRPMPPPPRVDAIGRSRPSLDRSQASTSRFSEHLS</sequence>
<feature type="compositionally biased region" description="Pro residues" evidence="1">
    <location>
        <begin position="504"/>
        <end position="515"/>
    </location>
</feature>
<reference evidence="4" key="5">
    <citation type="submission" date="2018-04" db="UniProtKB">
        <authorList>
            <consortium name="EnsemblFungi"/>
        </authorList>
    </citation>
    <scope>IDENTIFICATION</scope>
    <source>
        <strain evidence="4">R3-111a-1</strain>
    </source>
</reference>
<organism evidence="3">
    <name type="scientific">Gaeumannomyces tritici (strain R3-111a-1)</name>
    <name type="common">Wheat and barley take-all root rot fungus</name>
    <name type="synonym">Gaeumannomyces graminis var. tritici</name>
    <dbReference type="NCBI Taxonomy" id="644352"/>
    <lineage>
        <taxon>Eukaryota</taxon>
        <taxon>Fungi</taxon>
        <taxon>Dikarya</taxon>
        <taxon>Ascomycota</taxon>
        <taxon>Pezizomycotina</taxon>
        <taxon>Sordariomycetes</taxon>
        <taxon>Sordariomycetidae</taxon>
        <taxon>Magnaporthales</taxon>
        <taxon>Magnaporthaceae</taxon>
        <taxon>Gaeumannomyces</taxon>
    </lineage>
</organism>
<reference evidence="4" key="4">
    <citation type="journal article" date="2015" name="G3 (Bethesda)">
        <title>Genome sequences of three phytopathogenic species of the Magnaporthaceae family of fungi.</title>
        <authorList>
            <person name="Okagaki L.H."/>
            <person name="Nunes C.C."/>
            <person name="Sailsbery J."/>
            <person name="Clay B."/>
            <person name="Brown D."/>
            <person name="John T."/>
            <person name="Oh Y."/>
            <person name="Young N."/>
            <person name="Fitzgerald M."/>
            <person name="Haas B.J."/>
            <person name="Zeng Q."/>
            <person name="Young S."/>
            <person name="Adiconis X."/>
            <person name="Fan L."/>
            <person name="Levin J.Z."/>
            <person name="Mitchell T.K."/>
            <person name="Okubara P.A."/>
            <person name="Farman M.L."/>
            <person name="Kohn L.M."/>
            <person name="Birren B."/>
            <person name="Ma L.-J."/>
            <person name="Dean R.A."/>
        </authorList>
    </citation>
    <scope>NUCLEOTIDE SEQUENCE</scope>
    <source>
        <strain evidence="4">R3-111a-1</strain>
    </source>
</reference>
<proteinExistence type="predicted"/>
<feature type="compositionally biased region" description="Basic residues" evidence="1">
    <location>
        <begin position="20"/>
        <end position="31"/>
    </location>
</feature>
<feature type="compositionally biased region" description="Pro residues" evidence="1">
    <location>
        <begin position="190"/>
        <end position="204"/>
    </location>
</feature>
<reference evidence="5" key="1">
    <citation type="submission" date="2010-07" db="EMBL/GenBank/DDBJ databases">
        <title>The genome sequence of Gaeumannomyces graminis var. tritici strain R3-111a-1.</title>
        <authorList>
            <consortium name="The Broad Institute Genome Sequencing Platform"/>
            <person name="Ma L.-J."/>
            <person name="Dead R."/>
            <person name="Young S."/>
            <person name="Zeng Q."/>
            <person name="Koehrsen M."/>
            <person name="Alvarado L."/>
            <person name="Berlin A."/>
            <person name="Chapman S.B."/>
            <person name="Chen Z."/>
            <person name="Freedman E."/>
            <person name="Gellesch M."/>
            <person name="Goldberg J."/>
            <person name="Griggs A."/>
            <person name="Gujja S."/>
            <person name="Heilman E.R."/>
            <person name="Heiman D."/>
            <person name="Hepburn T."/>
            <person name="Howarth C."/>
            <person name="Jen D."/>
            <person name="Larson L."/>
            <person name="Mehta T."/>
            <person name="Neiman D."/>
            <person name="Pearson M."/>
            <person name="Roberts A."/>
            <person name="Saif S."/>
            <person name="Shea T."/>
            <person name="Shenoy N."/>
            <person name="Sisk P."/>
            <person name="Stolte C."/>
            <person name="Sykes S."/>
            <person name="Walk T."/>
            <person name="White J."/>
            <person name="Yandava C."/>
            <person name="Haas B."/>
            <person name="Nusbaum C."/>
            <person name="Birren B."/>
        </authorList>
    </citation>
    <scope>NUCLEOTIDE SEQUENCE [LARGE SCALE GENOMIC DNA]</scope>
    <source>
        <strain evidence="5">R3-111a-1</strain>
    </source>
</reference>
<reference evidence="3" key="2">
    <citation type="submission" date="2010-07" db="EMBL/GenBank/DDBJ databases">
        <authorList>
            <consortium name="The Broad Institute Genome Sequencing Platform"/>
            <consortium name="Broad Institute Genome Sequencing Center for Infectious Disease"/>
            <person name="Ma L.-J."/>
            <person name="Dead R."/>
            <person name="Young S."/>
            <person name="Zeng Q."/>
            <person name="Koehrsen M."/>
            <person name="Alvarado L."/>
            <person name="Berlin A."/>
            <person name="Chapman S.B."/>
            <person name="Chen Z."/>
            <person name="Freedman E."/>
            <person name="Gellesch M."/>
            <person name="Goldberg J."/>
            <person name="Griggs A."/>
            <person name="Gujja S."/>
            <person name="Heilman E.R."/>
            <person name="Heiman D."/>
            <person name="Hepburn T."/>
            <person name="Howarth C."/>
            <person name="Jen D."/>
            <person name="Larson L."/>
            <person name="Mehta T."/>
            <person name="Neiman D."/>
            <person name="Pearson M."/>
            <person name="Roberts A."/>
            <person name="Saif S."/>
            <person name="Shea T."/>
            <person name="Shenoy N."/>
            <person name="Sisk P."/>
            <person name="Stolte C."/>
            <person name="Sykes S."/>
            <person name="Walk T."/>
            <person name="White J."/>
            <person name="Yandava C."/>
            <person name="Haas B."/>
            <person name="Nusbaum C."/>
            <person name="Birren B."/>
        </authorList>
    </citation>
    <scope>NUCLEOTIDE SEQUENCE</scope>
    <source>
        <strain evidence="3">R3-111a-1</strain>
    </source>
</reference>
<dbReference type="EMBL" id="GL385396">
    <property type="protein sequence ID" value="EJT77504.1"/>
    <property type="molecule type" value="Genomic_DNA"/>
</dbReference>
<keyword evidence="2" id="KW-1133">Transmembrane helix</keyword>
<dbReference type="eggNOG" id="ENOG502SG5B">
    <property type="taxonomic scope" value="Eukaryota"/>
</dbReference>
<dbReference type="GeneID" id="20343070"/>
<dbReference type="CDD" id="cd12087">
    <property type="entry name" value="TM_EGFR-like"/>
    <property type="match status" value="1"/>
</dbReference>
<gene>
    <name evidence="4" type="primary">20343070</name>
    <name evidence="3" type="ORF">GGTG_02612</name>
</gene>
<dbReference type="VEuPathDB" id="FungiDB:GGTG_02612"/>
<feature type="region of interest" description="Disordered" evidence="1">
    <location>
        <begin position="258"/>
        <end position="315"/>
    </location>
</feature>
<feature type="region of interest" description="Disordered" evidence="1">
    <location>
        <begin position="351"/>
        <end position="376"/>
    </location>
</feature>
<evidence type="ECO:0000256" key="1">
    <source>
        <dbReference type="SAM" id="MobiDB-lite"/>
    </source>
</evidence>
<evidence type="ECO:0000313" key="4">
    <source>
        <dbReference type="EnsemblFungi" id="EJT77504"/>
    </source>
</evidence>
<feature type="compositionally biased region" description="Low complexity" evidence="1">
    <location>
        <begin position="258"/>
        <end position="286"/>
    </location>
</feature>
<dbReference type="Proteomes" id="UP000006039">
    <property type="component" value="Unassembled WGS sequence"/>
</dbReference>
<keyword evidence="5" id="KW-1185">Reference proteome</keyword>
<feature type="transmembrane region" description="Helical" evidence="2">
    <location>
        <begin position="319"/>
        <end position="342"/>
    </location>
</feature>
<feature type="compositionally biased region" description="Pro residues" evidence="1">
    <location>
        <begin position="529"/>
        <end position="538"/>
    </location>
</feature>
<protein>
    <submittedName>
        <fullName evidence="3 4">Uncharacterized protein</fullName>
    </submittedName>
</protein>
<name>J3NMV3_GAET3</name>
<dbReference type="EnsemblFungi" id="EJT77504">
    <property type="protein sequence ID" value="EJT77504"/>
    <property type="gene ID" value="GGTG_02612"/>
</dbReference>
<feature type="compositionally biased region" description="Low complexity" evidence="1">
    <location>
        <begin position="205"/>
        <end position="229"/>
    </location>
</feature>
<keyword evidence="2" id="KW-0472">Membrane</keyword>
<dbReference type="STRING" id="644352.J3NMV3"/>
<feature type="compositionally biased region" description="Gly residues" evidence="1">
    <location>
        <begin position="287"/>
        <end position="297"/>
    </location>
</feature>
<reference evidence="3" key="3">
    <citation type="submission" date="2010-09" db="EMBL/GenBank/DDBJ databases">
        <title>Annotation of Gaeumannomyces graminis var. tritici R3-111a-1.</title>
        <authorList>
            <consortium name="The Broad Institute Genome Sequencing Platform"/>
            <person name="Ma L.-J."/>
            <person name="Dead R."/>
            <person name="Young S.K."/>
            <person name="Zeng Q."/>
            <person name="Gargeya S."/>
            <person name="Fitzgerald M."/>
            <person name="Haas B."/>
            <person name="Abouelleil A."/>
            <person name="Alvarado L."/>
            <person name="Arachchi H.M."/>
            <person name="Berlin A."/>
            <person name="Brown A."/>
            <person name="Chapman S.B."/>
            <person name="Chen Z."/>
            <person name="Dunbar C."/>
            <person name="Freedman E."/>
            <person name="Gearin G."/>
            <person name="Gellesch M."/>
            <person name="Goldberg J."/>
            <person name="Griggs A."/>
            <person name="Gujja S."/>
            <person name="Heiman D."/>
            <person name="Howarth C."/>
            <person name="Larson L."/>
            <person name="Lui A."/>
            <person name="MacDonald P.J.P."/>
            <person name="Mehta T."/>
            <person name="Montmayeur A."/>
            <person name="Murphy C."/>
            <person name="Neiman D."/>
            <person name="Pearson M."/>
            <person name="Priest M."/>
            <person name="Roberts A."/>
            <person name="Saif S."/>
            <person name="Shea T."/>
            <person name="Shenoy N."/>
            <person name="Sisk P."/>
            <person name="Stolte C."/>
            <person name="Sykes S."/>
            <person name="Yandava C."/>
            <person name="Wortman J."/>
            <person name="Nusbaum C."/>
            <person name="Birren B."/>
        </authorList>
    </citation>
    <scope>NUCLEOTIDE SEQUENCE</scope>
    <source>
        <strain evidence="3">R3-111a-1</strain>
    </source>
</reference>
<keyword evidence="2" id="KW-0812">Transmembrane</keyword>
<feature type="region of interest" description="Disordered" evidence="1">
    <location>
        <begin position="1"/>
        <end position="31"/>
    </location>
</feature>
<feature type="compositionally biased region" description="Low complexity" evidence="1">
    <location>
        <begin position="151"/>
        <end position="189"/>
    </location>
</feature>
<evidence type="ECO:0000256" key="2">
    <source>
        <dbReference type="SAM" id="Phobius"/>
    </source>
</evidence>
<evidence type="ECO:0000313" key="5">
    <source>
        <dbReference type="Proteomes" id="UP000006039"/>
    </source>
</evidence>
<feature type="region of interest" description="Disordered" evidence="1">
    <location>
        <begin position="137"/>
        <end position="229"/>
    </location>
</feature>